<sequence>MLKKANLQKEDLLKGLKKKTTTASILSPIVNKAPKASIYRKPQLILSIKLDDNKEDKMVFFIYFNVKNNSGKKATYISSRQKANLCINYAYSLINTTFSIQ</sequence>
<protein>
    <submittedName>
        <fullName evidence="1">Uncharacterized protein</fullName>
    </submittedName>
</protein>
<comment type="caution">
    <text evidence="1">The sequence shown here is derived from an EMBL/GenBank/DDBJ whole genome shotgun (WGS) entry which is preliminary data.</text>
</comment>
<evidence type="ECO:0000313" key="1">
    <source>
        <dbReference type="EMBL" id="PTL86080.1"/>
    </source>
</evidence>
<dbReference type="EMBL" id="PSQJ01000012">
    <property type="protein sequence ID" value="PTL86080.1"/>
    <property type="molecule type" value="Genomic_DNA"/>
</dbReference>
<gene>
    <name evidence="2" type="ORF">C4617_00035</name>
    <name evidence="1" type="ORF">C4617_05540</name>
</gene>
<dbReference type="EMBL" id="PSQJ01000001">
    <property type="protein sequence ID" value="PTL86861.1"/>
    <property type="molecule type" value="Genomic_DNA"/>
</dbReference>
<name>A0A2T4VWF6_9HYPH</name>
<organism evidence="1 3">
    <name type="scientific">Candidatus Liberibacter europaeus</name>
    <dbReference type="NCBI Taxonomy" id="744859"/>
    <lineage>
        <taxon>Bacteria</taxon>
        <taxon>Pseudomonadati</taxon>
        <taxon>Pseudomonadota</taxon>
        <taxon>Alphaproteobacteria</taxon>
        <taxon>Hyphomicrobiales</taxon>
        <taxon>Rhizobiaceae</taxon>
        <taxon>Liberibacter</taxon>
    </lineage>
</organism>
<reference evidence="1" key="1">
    <citation type="submission" date="2018-02" db="EMBL/GenBank/DDBJ databases">
        <title>Genome sequence of Candidatus Liberibacter europaeus.</title>
        <authorList>
            <person name="Frampton R.A."/>
            <person name="Thompson S.M."/>
            <person name="Kalamorz F."/>
            <person name="David C."/>
            <person name="Addison S.M."/>
            <person name="Smith G.R."/>
        </authorList>
    </citation>
    <scope>NUCLEOTIDE SEQUENCE [LARGE SCALE GENOMIC DNA]</scope>
    <source>
        <strain evidence="1">ASNZ1</strain>
    </source>
</reference>
<reference evidence="3" key="2">
    <citation type="submission" date="2018-02" db="EMBL/GenBank/DDBJ databases">
        <title>Genome sequence of Candidatus Liberibacter europaeus.</title>
        <authorList>
            <person name="Frampton R.A."/>
            <person name="Thompson S.M."/>
            <person name="David C."/>
            <person name="Addison S.M."/>
            <person name="Smith G.R."/>
        </authorList>
    </citation>
    <scope>NUCLEOTIDE SEQUENCE [LARGE SCALE GENOMIC DNA]</scope>
</reference>
<accession>A0A2T4VWF6</accession>
<evidence type="ECO:0000313" key="2">
    <source>
        <dbReference type="EMBL" id="PTL86861.1"/>
    </source>
</evidence>
<dbReference type="Proteomes" id="UP000240811">
    <property type="component" value="Unassembled WGS sequence"/>
</dbReference>
<evidence type="ECO:0000313" key="3">
    <source>
        <dbReference type="Proteomes" id="UP000240811"/>
    </source>
</evidence>
<dbReference type="AlphaFoldDB" id="A0A2T4VWF6"/>
<proteinExistence type="predicted"/>